<sequence>MNQKRPPSAKKFIRKQKSADPGEAKRGLKVKKSGNQSSSVRDTKTGGLKIKGASNKTGSLKIKKAGQDSQIPGSQTGGLKIKSASNQTGSLKIKKPGQDSQIPGTKTTGLKIKSASNQTNATGLSIKKGKTASHILRRKNSGNETATPDGLNVKRPGGKTQGVGLKVSGRKAKDQINKIQANVLNNNAANDAPPENFKLKSSGNNTLNEQAFHAHTPSNGLFGNIKAAVKKEETPAKPLKKAAPVLDPLLSSPDTLTEANTDAPPPPPPLAPAVVPEASPEPVAAPVAPPVAPSSTGDNEYADTQGIPFCLIPAGNYVVGTDNRPHEVTIPFGISKFQITKDQFFHYLNETGQSLPEEEVEKINTVAPYATCPIVNISWNDAKNYCRWLRKVTGEYYNLPTSYEWEAAARGTYGLHYPWGEQSPTIEVALFNDGVNEPLSCSSVDYYANNCSPYGVVGMVGNAMEWTNDSFDDERDPHILKGGSWRSPIDFCNTHSSVVSYPPSRREDYFGFRVIHVPAEYFKDYYIANMT</sequence>
<dbReference type="STRING" id="313628.LNTAR_10046"/>
<dbReference type="InterPro" id="IPR051043">
    <property type="entry name" value="Sulfatase_Mod_Factor_Kinase"/>
</dbReference>
<dbReference type="AlphaFoldDB" id="A6DTG8"/>
<dbReference type="EMBL" id="ABCK01000037">
    <property type="protein sequence ID" value="EDM25072.1"/>
    <property type="molecule type" value="Genomic_DNA"/>
</dbReference>
<dbReference type="Proteomes" id="UP000004947">
    <property type="component" value="Unassembled WGS sequence"/>
</dbReference>
<dbReference type="PANTHER" id="PTHR23150:SF19">
    <property type="entry name" value="FORMYLGLYCINE-GENERATING ENZYME"/>
    <property type="match status" value="1"/>
</dbReference>
<reference evidence="3 4" key="1">
    <citation type="journal article" date="2010" name="J. Bacteriol.">
        <title>Genome sequence of Lentisphaera araneosa HTCC2155T, the type species of the order Lentisphaerales in the phylum Lentisphaerae.</title>
        <authorList>
            <person name="Thrash J.C."/>
            <person name="Cho J.C."/>
            <person name="Vergin K.L."/>
            <person name="Morris R.M."/>
            <person name="Giovannoni S.J."/>
        </authorList>
    </citation>
    <scope>NUCLEOTIDE SEQUENCE [LARGE SCALE GENOMIC DNA]</scope>
    <source>
        <strain evidence="3 4">HTCC2155</strain>
    </source>
</reference>
<name>A6DTG8_9BACT</name>
<keyword evidence="4" id="KW-1185">Reference proteome</keyword>
<feature type="compositionally biased region" description="Low complexity" evidence="1">
    <location>
        <begin position="272"/>
        <end position="286"/>
    </location>
</feature>
<evidence type="ECO:0000259" key="2">
    <source>
        <dbReference type="Pfam" id="PF03781"/>
    </source>
</evidence>
<feature type="region of interest" description="Disordered" evidence="1">
    <location>
        <begin position="1"/>
        <end position="171"/>
    </location>
</feature>
<proteinExistence type="predicted"/>
<feature type="domain" description="Sulfatase-modifying factor enzyme-like" evidence="2">
    <location>
        <begin position="311"/>
        <end position="515"/>
    </location>
</feature>
<accession>A6DTG8</accession>
<comment type="caution">
    <text evidence="3">The sequence shown here is derived from an EMBL/GenBank/DDBJ whole genome shotgun (WGS) entry which is preliminary data.</text>
</comment>
<dbReference type="PANTHER" id="PTHR23150">
    <property type="entry name" value="SULFATASE MODIFYING FACTOR 1, 2"/>
    <property type="match status" value="1"/>
</dbReference>
<gene>
    <name evidence="3" type="ORF">LNTAR_10046</name>
</gene>
<feature type="region of interest" description="Disordered" evidence="1">
    <location>
        <begin position="233"/>
        <end position="299"/>
    </location>
</feature>
<feature type="compositionally biased region" description="Polar residues" evidence="1">
    <location>
        <begin position="98"/>
        <end position="123"/>
    </location>
</feature>
<dbReference type="InterPro" id="IPR042095">
    <property type="entry name" value="SUMF_sf"/>
</dbReference>
<protein>
    <recommendedName>
        <fullName evidence="2">Sulfatase-modifying factor enzyme-like domain-containing protein</fullName>
    </recommendedName>
</protein>
<evidence type="ECO:0000256" key="1">
    <source>
        <dbReference type="SAM" id="MobiDB-lite"/>
    </source>
</evidence>
<feature type="compositionally biased region" description="Basic residues" evidence="1">
    <location>
        <begin position="7"/>
        <end position="16"/>
    </location>
</feature>
<dbReference type="RefSeq" id="WP_007281117.1">
    <property type="nucleotide sequence ID" value="NZ_ABCK01000037.1"/>
</dbReference>
<dbReference type="Pfam" id="PF03781">
    <property type="entry name" value="FGE-sulfatase"/>
    <property type="match status" value="1"/>
</dbReference>
<organism evidence="3 4">
    <name type="scientific">Lentisphaera araneosa HTCC2155</name>
    <dbReference type="NCBI Taxonomy" id="313628"/>
    <lineage>
        <taxon>Bacteria</taxon>
        <taxon>Pseudomonadati</taxon>
        <taxon>Lentisphaerota</taxon>
        <taxon>Lentisphaeria</taxon>
        <taxon>Lentisphaerales</taxon>
        <taxon>Lentisphaeraceae</taxon>
        <taxon>Lentisphaera</taxon>
    </lineage>
</organism>
<dbReference type="GO" id="GO:0120147">
    <property type="term" value="F:formylglycine-generating oxidase activity"/>
    <property type="evidence" value="ECO:0007669"/>
    <property type="project" value="TreeGrafter"/>
</dbReference>
<feature type="compositionally biased region" description="Basic residues" evidence="1">
    <location>
        <begin position="127"/>
        <end position="140"/>
    </location>
</feature>
<evidence type="ECO:0000313" key="4">
    <source>
        <dbReference type="Proteomes" id="UP000004947"/>
    </source>
</evidence>
<dbReference type="eggNOG" id="COG1262">
    <property type="taxonomic scope" value="Bacteria"/>
</dbReference>
<evidence type="ECO:0000313" key="3">
    <source>
        <dbReference type="EMBL" id="EDM25072.1"/>
    </source>
</evidence>
<dbReference type="SUPFAM" id="SSF56436">
    <property type="entry name" value="C-type lectin-like"/>
    <property type="match status" value="1"/>
</dbReference>
<dbReference type="InterPro" id="IPR005532">
    <property type="entry name" value="SUMF_dom"/>
</dbReference>
<dbReference type="InterPro" id="IPR016187">
    <property type="entry name" value="CTDL_fold"/>
</dbReference>
<feature type="compositionally biased region" description="Basic and acidic residues" evidence="1">
    <location>
        <begin position="17"/>
        <end position="26"/>
    </location>
</feature>
<dbReference type="OrthoDB" id="9768004at2"/>
<dbReference type="Gene3D" id="3.90.1580.10">
    <property type="entry name" value="paralog of FGE (formylglycine-generating enzyme)"/>
    <property type="match status" value="1"/>
</dbReference>